<dbReference type="InterPro" id="IPR013332">
    <property type="entry name" value="KPR_N"/>
</dbReference>
<evidence type="ECO:0000256" key="11">
    <source>
        <dbReference type="ARBA" id="ARBA00056765"/>
    </source>
</evidence>
<proteinExistence type="inferred from homology"/>
<evidence type="ECO:0000256" key="1">
    <source>
        <dbReference type="ARBA" id="ARBA00004724"/>
    </source>
</evidence>
<feature type="domain" description="Ketopantoate reductase C-terminal" evidence="14">
    <location>
        <begin position="172"/>
        <end position="290"/>
    </location>
</feature>
<dbReference type="EnsemblBacteria" id="CAI48562">
    <property type="protein sequence ID" value="CAI48562"/>
    <property type="gene ID" value="NP_0942A"/>
</dbReference>
<dbReference type="PANTHER" id="PTHR43765">
    <property type="entry name" value="2-DEHYDROPANTOATE 2-REDUCTASE-RELATED"/>
    <property type="match status" value="1"/>
</dbReference>
<dbReference type="FunFam" id="1.10.1040.10:FF:000017">
    <property type="entry name" value="2-dehydropantoate 2-reductase"/>
    <property type="match status" value="1"/>
</dbReference>
<dbReference type="AlphaFoldDB" id="A0A1U7EUB8"/>
<evidence type="ECO:0000256" key="3">
    <source>
        <dbReference type="ARBA" id="ARBA00013014"/>
    </source>
</evidence>
<evidence type="ECO:0000256" key="10">
    <source>
        <dbReference type="ARBA" id="ARBA00048196"/>
    </source>
</evidence>
<feature type="domain" description="Ketopantoate reductase N-terminal" evidence="13">
    <location>
        <begin position="3"/>
        <end position="143"/>
    </location>
</feature>
<dbReference type="GO" id="GO:0015940">
    <property type="term" value="P:pantothenate biosynthetic process"/>
    <property type="evidence" value="ECO:0007669"/>
    <property type="project" value="InterPro"/>
</dbReference>
<dbReference type="Proteomes" id="UP000002698">
    <property type="component" value="Chromosome"/>
</dbReference>
<gene>
    <name evidence="15" type="primary">panE</name>
    <name evidence="15" type="synonym">apbA</name>
    <name evidence="15" type="ordered locus">NP_0942A</name>
</gene>
<dbReference type="UniPathway" id="UPA00241"/>
<dbReference type="SUPFAM" id="SSF51735">
    <property type="entry name" value="NAD(P)-binding Rossmann-fold domains"/>
    <property type="match status" value="1"/>
</dbReference>
<evidence type="ECO:0000256" key="6">
    <source>
        <dbReference type="ARBA" id="ARBA00022993"/>
    </source>
</evidence>
<evidence type="ECO:0000259" key="14">
    <source>
        <dbReference type="Pfam" id="PF08546"/>
    </source>
</evidence>
<evidence type="ECO:0000256" key="2">
    <source>
        <dbReference type="ARBA" id="ARBA00007870"/>
    </source>
</evidence>
<dbReference type="EMBL" id="CR936257">
    <property type="protein sequence ID" value="CAI48562.1"/>
    <property type="molecule type" value="Genomic_DNA"/>
</dbReference>
<evidence type="ECO:0000256" key="7">
    <source>
        <dbReference type="ARBA" id="ARBA00023002"/>
    </source>
</evidence>
<evidence type="ECO:0000256" key="8">
    <source>
        <dbReference type="ARBA" id="ARBA00032024"/>
    </source>
</evidence>
<evidence type="ECO:0000313" key="15">
    <source>
        <dbReference type="EMBL" id="CAI48562.1"/>
    </source>
</evidence>
<keyword evidence="7 12" id="KW-0560">Oxidoreductase</keyword>
<dbReference type="GO" id="GO:0008677">
    <property type="term" value="F:2-dehydropantoate 2-reductase activity"/>
    <property type="evidence" value="ECO:0007669"/>
    <property type="project" value="UniProtKB-EC"/>
</dbReference>
<accession>A0A1U7EUB8</accession>
<keyword evidence="6 12" id="KW-0173">Coenzyme A biosynthesis</keyword>
<organism evidence="15 16">
    <name type="scientific">Natronomonas pharaonis (strain ATCC 35678 / DSM 2160 / CIP 103997 / JCM 8858 / NBRC 14720 / NCIMB 2260 / Gabara)</name>
    <name type="common">Halobacterium pharaonis</name>
    <dbReference type="NCBI Taxonomy" id="348780"/>
    <lineage>
        <taxon>Archaea</taxon>
        <taxon>Methanobacteriati</taxon>
        <taxon>Methanobacteriota</taxon>
        <taxon>Stenosarchaea group</taxon>
        <taxon>Halobacteria</taxon>
        <taxon>Halobacteriales</taxon>
        <taxon>Natronomonadaceae</taxon>
        <taxon>Natronomonas</taxon>
    </lineage>
</organism>
<evidence type="ECO:0000256" key="9">
    <source>
        <dbReference type="ARBA" id="ARBA00047506"/>
    </source>
</evidence>
<dbReference type="Pfam" id="PF02558">
    <property type="entry name" value="ApbA"/>
    <property type="match status" value="1"/>
</dbReference>
<dbReference type="Gene3D" id="1.10.1040.10">
    <property type="entry name" value="N-(1-d-carboxylethyl)-l-norvaline Dehydrogenase, domain 2"/>
    <property type="match status" value="1"/>
</dbReference>
<dbReference type="eggNOG" id="arCOG04139">
    <property type="taxonomic scope" value="Archaea"/>
</dbReference>
<dbReference type="Gene3D" id="3.40.50.720">
    <property type="entry name" value="NAD(P)-binding Rossmann-like Domain"/>
    <property type="match status" value="1"/>
</dbReference>
<evidence type="ECO:0000313" key="16">
    <source>
        <dbReference type="Proteomes" id="UP000002698"/>
    </source>
</evidence>
<dbReference type="GeneID" id="3702511"/>
<dbReference type="GO" id="GO:0050661">
    <property type="term" value="F:NADP binding"/>
    <property type="evidence" value="ECO:0007669"/>
    <property type="project" value="TreeGrafter"/>
</dbReference>
<evidence type="ECO:0000259" key="13">
    <source>
        <dbReference type="Pfam" id="PF02558"/>
    </source>
</evidence>
<dbReference type="PANTHER" id="PTHR43765:SF2">
    <property type="entry name" value="2-DEHYDROPANTOATE 2-REDUCTASE"/>
    <property type="match status" value="1"/>
</dbReference>
<name>A0A1U7EUB8_NATPD</name>
<dbReference type="KEGG" id="nph:NP_0942A"/>
<comment type="similarity">
    <text evidence="2 12">Belongs to the ketopantoate reductase family.</text>
</comment>
<comment type="catalytic activity">
    <reaction evidence="10">
        <text>(R)-pantoate + NAD(+) = 2-dehydropantoate + NADH + H(+)</text>
        <dbReference type="Rhea" id="RHEA:61292"/>
        <dbReference type="ChEBI" id="CHEBI:11561"/>
        <dbReference type="ChEBI" id="CHEBI:15378"/>
        <dbReference type="ChEBI" id="CHEBI:15980"/>
        <dbReference type="ChEBI" id="CHEBI:57540"/>
        <dbReference type="ChEBI" id="CHEBI:57945"/>
    </reaction>
    <physiologicalReaction direction="right-to-left" evidence="10">
        <dbReference type="Rhea" id="RHEA:61294"/>
    </physiologicalReaction>
</comment>
<dbReference type="InterPro" id="IPR036291">
    <property type="entry name" value="NAD(P)-bd_dom_sf"/>
</dbReference>
<sequence>MRITIFGAGSLGSLVGGLLAREHDVVLVGRDPHVSRSRDSGLTIDGELATTVQLDARRDVPDRVGLAVICVKAFDTTTAAEALSGADIDACLSLQNGLGNEATLADQLAVPVLAGTCTYGALLESPGTVTCTGRGTVVLGARDGGSLPLADRVGDAFATAGLDVTVAEDMPRRLWEKLAVNAGINATTALARVDNGVLCSDDGNAVATAAARETAAVARATGIDLPTSTAVEATERVAATTAANVSSMRQDVRDGRRTEVDAINGYVVDKGNEFGVETPTNRTLCRLLRAWERGRGLRP</sequence>
<dbReference type="InterPro" id="IPR013752">
    <property type="entry name" value="KPA_reductase"/>
</dbReference>
<evidence type="ECO:0000256" key="12">
    <source>
        <dbReference type="RuleBase" id="RU362068"/>
    </source>
</evidence>
<dbReference type="STRING" id="348780.NP_0942A"/>
<dbReference type="InterPro" id="IPR003710">
    <property type="entry name" value="ApbA"/>
</dbReference>
<dbReference type="GO" id="GO:0015937">
    <property type="term" value="P:coenzyme A biosynthetic process"/>
    <property type="evidence" value="ECO:0007669"/>
    <property type="project" value="UniProtKB-UniPathway"/>
</dbReference>
<dbReference type="HOGENOM" id="CLU_031468_0_0_2"/>
<evidence type="ECO:0000256" key="5">
    <source>
        <dbReference type="ARBA" id="ARBA00022857"/>
    </source>
</evidence>
<evidence type="ECO:0000256" key="4">
    <source>
        <dbReference type="ARBA" id="ARBA00019465"/>
    </source>
</evidence>
<dbReference type="InterPro" id="IPR008927">
    <property type="entry name" value="6-PGluconate_DH-like_C_sf"/>
</dbReference>
<dbReference type="RefSeq" id="WP_011322198.1">
    <property type="nucleotide sequence ID" value="NC_007426.1"/>
</dbReference>
<comment type="pathway">
    <text evidence="1 12">Cofactor biosynthesis; coenzyme A biosynthesis.</text>
</comment>
<comment type="function">
    <text evidence="11">Catalyzes the NAD(P)H-dependent reduction of ketopantoate into pantoic acid.</text>
</comment>
<reference evidence="15 16" key="1">
    <citation type="journal article" date="2005" name="Genome Res.">
        <title>Living with two extremes: conclusions from the genome sequence of Natronomonas pharaonis.</title>
        <authorList>
            <person name="Falb M."/>
            <person name="Pfeiffer F."/>
            <person name="Palm P."/>
            <person name="Rodewald K."/>
            <person name="Hickmann V."/>
            <person name="Tittor J."/>
            <person name="Oesterhelt D."/>
        </authorList>
    </citation>
    <scope>NUCLEOTIDE SEQUENCE [LARGE SCALE GENOMIC DNA]</scope>
    <source>
        <strain evidence="16">ATCC 35678 / DSM 2160 / CIP 103997 / JCM 8858 / NBRC 14720 / NCIMB 2260 / Gabara</strain>
    </source>
</reference>
<comment type="catalytic activity">
    <reaction evidence="9">
        <text>(R)-pantoate + NADP(+) = 2-dehydropantoate + NADPH + H(+)</text>
        <dbReference type="Rhea" id="RHEA:16233"/>
        <dbReference type="ChEBI" id="CHEBI:11561"/>
        <dbReference type="ChEBI" id="CHEBI:15378"/>
        <dbReference type="ChEBI" id="CHEBI:15980"/>
        <dbReference type="ChEBI" id="CHEBI:57783"/>
        <dbReference type="ChEBI" id="CHEBI:58349"/>
        <dbReference type="EC" id="1.1.1.169"/>
    </reaction>
    <physiologicalReaction direction="right-to-left" evidence="9">
        <dbReference type="Rhea" id="RHEA:16235"/>
    </physiologicalReaction>
</comment>
<dbReference type="InterPro" id="IPR013328">
    <property type="entry name" value="6PGD_dom2"/>
</dbReference>
<dbReference type="NCBIfam" id="TIGR00745">
    <property type="entry name" value="apbA_panE"/>
    <property type="match status" value="1"/>
</dbReference>
<protein>
    <recommendedName>
        <fullName evidence="4 12">2-dehydropantoate 2-reductase</fullName>
        <ecNumber evidence="3 12">1.1.1.169</ecNumber>
    </recommendedName>
    <alternativeName>
        <fullName evidence="8 12">Ketopantoate reductase</fullName>
    </alternativeName>
</protein>
<dbReference type="GO" id="GO:0005737">
    <property type="term" value="C:cytoplasm"/>
    <property type="evidence" value="ECO:0007669"/>
    <property type="project" value="TreeGrafter"/>
</dbReference>
<keyword evidence="5 12" id="KW-0521">NADP</keyword>
<dbReference type="InterPro" id="IPR050838">
    <property type="entry name" value="Ketopantoate_reductase"/>
</dbReference>
<dbReference type="Pfam" id="PF08546">
    <property type="entry name" value="ApbA_C"/>
    <property type="match status" value="1"/>
</dbReference>
<dbReference type="OrthoDB" id="201845at2157"/>
<dbReference type="EC" id="1.1.1.169" evidence="3 12"/>
<comment type="function">
    <text evidence="12">Catalyzes the NADPH-dependent reduction of ketopantoate into pantoic acid.</text>
</comment>
<dbReference type="SUPFAM" id="SSF48179">
    <property type="entry name" value="6-phosphogluconate dehydrogenase C-terminal domain-like"/>
    <property type="match status" value="1"/>
</dbReference>
<keyword evidence="16" id="KW-1185">Reference proteome</keyword>